<feature type="domain" description="Cyclin-like" evidence="11">
    <location>
        <begin position="98"/>
        <end position="180"/>
    </location>
</feature>
<sequence length="799" mass="88118">MTPDNPVYKTCPNPTCGGSNVEEQDGQLVCKDCFTVVAETNIVAEVEFNDEGGGRATVQGASVHENSRHATTFGADTFKRLGGGARNSAAETDRAGKRALAALCPKLGITDDITVQAESIWNMAALNGFTSGRRSDEVAAACLYGACRRRKENTILLMDIAELIEINVFRLGEVYKDMCRELYLADETGVGFQYLVELEPLIFKYCQKLQFGDKTNVVAEDALKIIRRMNRDWIVSGRHPAGLCGACIILAAKMNNFQRSVREVVYVSKVADVTIAKRVEEFRRTKSAALTVNEFREYANRIKYQHDPPSMTLAEERERIMQNKKRKREEHRQSTARDSQAQVPPSQESAPPPQTAPRYDADGFAIPALPQALAAQFPFPIDPALTGEVPSSPEPEQPAKRGRKRKTDKPPEIILSQEELDDEDYLEKDIEAALGNQELEDKRTEVEKAKAVAMEEERIERELKRAQALSEERQKMDIEKNKARREAQDDGDWFGPAPTGVEVTAEELEKEFENDPEVDRCVLQPFEVEVKERIWVAHNEDWLRRQAERELIAKNAPAQSKRKTKKGGKEKTKKKKRGKMGDGSVLTDSATPILTPADAARAMLEKRAPNKSAHVDFSALVKIYGRDTPSRASSSAAEGSGSGSGSGPQSREETPAASRQQSATPAPSETDSQAAPPSRDETPAASRQQSATPAPSEVESQAAEGAAASPEADAGGQEAVENGEEQARGGEEEAEGGEEHVDVDTQVQPATWDNIDEDYYEEEEEEEENDYRRAINADVEEDEFGVVGGGYDSEGEEYE</sequence>
<feature type="region of interest" description="Disordered" evidence="10">
    <location>
        <begin position="627"/>
        <end position="799"/>
    </location>
</feature>
<dbReference type="GO" id="GO:0008270">
    <property type="term" value="F:zinc ion binding"/>
    <property type="evidence" value="ECO:0007669"/>
    <property type="project" value="UniProtKB-KW"/>
</dbReference>
<feature type="compositionally biased region" description="Polar residues" evidence="10">
    <location>
        <begin position="657"/>
        <end position="675"/>
    </location>
</feature>
<keyword evidence="9" id="KW-0539">Nucleus</keyword>
<evidence type="ECO:0000256" key="10">
    <source>
        <dbReference type="SAM" id="MobiDB-lite"/>
    </source>
</evidence>
<evidence type="ECO:0000313" key="12">
    <source>
        <dbReference type="EMBL" id="KAF2165773.1"/>
    </source>
</evidence>
<keyword evidence="13" id="KW-1185">Reference proteome</keyword>
<dbReference type="GO" id="GO:0001006">
    <property type="term" value="F:RNA polymerase III type 3 promoter sequence-specific DNA binding"/>
    <property type="evidence" value="ECO:0007669"/>
    <property type="project" value="TreeGrafter"/>
</dbReference>
<dbReference type="Gene3D" id="1.10.472.10">
    <property type="entry name" value="Cyclin-like"/>
    <property type="match status" value="2"/>
</dbReference>
<keyword evidence="3" id="KW-0479">Metal-binding</keyword>
<evidence type="ECO:0000256" key="1">
    <source>
        <dbReference type="ARBA" id="ARBA00004123"/>
    </source>
</evidence>
<dbReference type="SUPFAM" id="SSF47954">
    <property type="entry name" value="Cyclin-like"/>
    <property type="match status" value="2"/>
</dbReference>
<dbReference type="Pfam" id="PF00382">
    <property type="entry name" value="TFIIB"/>
    <property type="match status" value="2"/>
</dbReference>
<comment type="subcellular location">
    <subcellularLocation>
        <location evidence="1">Nucleus</location>
    </subcellularLocation>
</comment>
<dbReference type="InterPro" id="IPR013150">
    <property type="entry name" value="TFIIB_cyclin"/>
</dbReference>
<feature type="region of interest" description="Disordered" evidence="10">
    <location>
        <begin position="321"/>
        <end position="361"/>
    </location>
</feature>
<protein>
    <recommendedName>
        <fullName evidence="11">Cyclin-like domain-containing protein</fullName>
    </recommendedName>
</protein>
<dbReference type="PANTHER" id="PTHR11618:SF4">
    <property type="entry name" value="TRANSCRIPTION FACTOR IIIB 90 KDA SUBUNIT"/>
    <property type="match status" value="1"/>
</dbReference>
<feature type="domain" description="Cyclin-like" evidence="11">
    <location>
        <begin position="200"/>
        <end position="284"/>
    </location>
</feature>
<dbReference type="GO" id="GO:0017025">
    <property type="term" value="F:TBP-class protein binding"/>
    <property type="evidence" value="ECO:0007669"/>
    <property type="project" value="InterPro"/>
</dbReference>
<keyword evidence="6" id="KW-0805">Transcription regulation</keyword>
<keyword evidence="4" id="KW-0863">Zinc-finger</keyword>
<dbReference type="InterPro" id="IPR000812">
    <property type="entry name" value="TFIIB"/>
</dbReference>
<accession>A0A6A6CGJ9</accession>
<name>A0A6A6CGJ9_ZASCE</name>
<feature type="compositionally biased region" description="Acidic residues" evidence="10">
    <location>
        <begin position="754"/>
        <end position="769"/>
    </location>
</feature>
<dbReference type="PANTHER" id="PTHR11618">
    <property type="entry name" value="TRANSCRIPTION INITIATION FACTOR IIB-RELATED"/>
    <property type="match status" value="1"/>
</dbReference>
<evidence type="ECO:0000259" key="11">
    <source>
        <dbReference type="SMART" id="SM00385"/>
    </source>
</evidence>
<dbReference type="InterPro" id="IPR036915">
    <property type="entry name" value="Cyclin-like_sf"/>
</dbReference>
<evidence type="ECO:0000256" key="7">
    <source>
        <dbReference type="ARBA" id="ARBA00023159"/>
    </source>
</evidence>
<feature type="compositionally biased region" description="Basic residues" evidence="10">
    <location>
        <begin position="560"/>
        <end position="578"/>
    </location>
</feature>
<evidence type="ECO:0000256" key="6">
    <source>
        <dbReference type="ARBA" id="ARBA00023015"/>
    </source>
</evidence>
<dbReference type="SMART" id="SM00385">
    <property type="entry name" value="CYCLIN"/>
    <property type="match status" value="2"/>
</dbReference>
<feature type="compositionally biased region" description="Low complexity" evidence="10">
    <location>
        <begin position="630"/>
        <end position="639"/>
    </location>
</feature>
<feature type="compositionally biased region" description="Basic and acidic residues" evidence="10">
    <location>
        <begin position="725"/>
        <end position="743"/>
    </location>
</feature>
<dbReference type="PRINTS" id="PR00685">
    <property type="entry name" value="TIFACTORIIB"/>
</dbReference>
<dbReference type="Pfam" id="PF07741">
    <property type="entry name" value="BRF1"/>
    <property type="match status" value="1"/>
</dbReference>
<dbReference type="OrthoDB" id="511529at2759"/>
<feature type="compositionally biased region" description="Basic and acidic residues" evidence="10">
    <location>
        <begin position="465"/>
        <end position="488"/>
    </location>
</feature>
<feature type="region of interest" description="Disordered" evidence="10">
    <location>
        <begin position="551"/>
        <end position="593"/>
    </location>
</feature>
<dbReference type="Proteomes" id="UP000799537">
    <property type="component" value="Unassembled WGS sequence"/>
</dbReference>
<dbReference type="RefSeq" id="XP_033666662.1">
    <property type="nucleotide sequence ID" value="XM_033817261.1"/>
</dbReference>
<organism evidence="12 13">
    <name type="scientific">Zasmidium cellare ATCC 36951</name>
    <dbReference type="NCBI Taxonomy" id="1080233"/>
    <lineage>
        <taxon>Eukaryota</taxon>
        <taxon>Fungi</taxon>
        <taxon>Dikarya</taxon>
        <taxon>Ascomycota</taxon>
        <taxon>Pezizomycotina</taxon>
        <taxon>Dothideomycetes</taxon>
        <taxon>Dothideomycetidae</taxon>
        <taxon>Mycosphaerellales</taxon>
        <taxon>Mycosphaerellaceae</taxon>
        <taxon>Zasmidium</taxon>
    </lineage>
</organism>
<dbReference type="GO" id="GO:0005634">
    <property type="term" value="C:nucleus"/>
    <property type="evidence" value="ECO:0007669"/>
    <property type="project" value="UniProtKB-SubCell"/>
</dbReference>
<feature type="compositionally biased region" description="Polar residues" evidence="10">
    <location>
        <begin position="336"/>
        <end position="349"/>
    </location>
</feature>
<evidence type="ECO:0000313" key="13">
    <source>
        <dbReference type="Proteomes" id="UP000799537"/>
    </source>
</evidence>
<comment type="similarity">
    <text evidence="2">Belongs to the TFIIB family.</text>
</comment>
<reference evidence="12" key="1">
    <citation type="journal article" date="2020" name="Stud. Mycol.">
        <title>101 Dothideomycetes genomes: a test case for predicting lifestyles and emergence of pathogens.</title>
        <authorList>
            <person name="Haridas S."/>
            <person name="Albert R."/>
            <person name="Binder M."/>
            <person name="Bloem J."/>
            <person name="Labutti K."/>
            <person name="Salamov A."/>
            <person name="Andreopoulos B."/>
            <person name="Baker S."/>
            <person name="Barry K."/>
            <person name="Bills G."/>
            <person name="Bluhm B."/>
            <person name="Cannon C."/>
            <person name="Castanera R."/>
            <person name="Culley D."/>
            <person name="Daum C."/>
            <person name="Ezra D."/>
            <person name="Gonzalez J."/>
            <person name="Henrissat B."/>
            <person name="Kuo A."/>
            <person name="Liang C."/>
            <person name="Lipzen A."/>
            <person name="Lutzoni F."/>
            <person name="Magnuson J."/>
            <person name="Mondo S."/>
            <person name="Nolan M."/>
            <person name="Ohm R."/>
            <person name="Pangilinan J."/>
            <person name="Park H.-J."/>
            <person name="Ramirez L."/>
            <person name="Alfaro M."/>
            <person name="Sun H."/>
            <person name="Tritt A."/>
            <person name="Yoshinaga Y."/>
            <person name="Zwiers L.-H."/>
            <person name="Turgeon B."/>
            <person name="Goodwin S."/>
            <person name="Spatafora J."/>
            <person name="Crous P."/>
            <person name="Grigoriev I."/>
        </authorList>
    </citation>
    <scope>NUCLEOTIDE SEQUENCE</scope>
    <source>
        <strain evidence="12">ATCC 36951</strain>
    </source>
</reference>
<feature type="region of interest" description="Disordered" evidence="10">
    <location>
        <begin position="465"/>
        <end position="499"/>
    </location>
</feature>
<dbReference type="FunFam" id="1.10.472.10:FF:000002">
    <property type="entry name" value="Transcription factor IIIB 90 kDa subunit"/>
    <property type="match status" value="1"/>
</dbReference>
<dbReference type="EMBL" id="ML993599">
    <property type="protein sequence ID" value="KAF2165773.1"/>
    <property type="molecule type" value="Genomic_DNA"/>
</dbReference>
<keyword evidence="7" id="KW-0010">Activator</keyword>
<gene>
    <name evidence="12" type="ORF">M409DRAFT_67104</name>
</gene>
<dbReference type="GO" id="GO:0070897">
    <property type="term" value="P:transcription preinitiation complex assembly"/>
    <property type="evidence" value="ECO:0007669"/>
    <property type="project" value="InterPro"/>
</dbReference>
<evidence type="ECO:0000256" key="9">
    <source>
        <dbReference type="ARBA" id="ARBA00023242"/>
    </source>
</evidence>
<dbReference type="AlphaFoldDB" id="A0A6A6CGJ9"/>
<proteinExistence type="inferred from homology"/>
<dbReference type="GO" id="GO:0000126">
    <property type="term" value="C:transcription factor TFIIIB complex"/>
    <property type="evidence" value="ECO:0007669"/>
    <property type="project" value="TreeGrafter"/>
</dbReference>
<keyword evidence="8" id="KW-0804">Transcription</keyword>
<dbReference type="InterPro" id="IPR013763">
    <property type="entry name" value="Cyclin-like_dom"/>
</dbReference>
<dbReference type="GeneID" id="54570533"/>
<dbReference type="GO" id="GO:0097550">
    <property type="term" value="C:transcription preinitiation complex"/>
    <property type="evidence" value="ECO:0007669"/>
    <property type="project" value="TreeGrafter"/>
</dbReference>
<dbReference type="GO" id="GO:0000995">
    <property type="term" value="F:RNA polymerase III general transcription initiation factor activity"/>
    <property type="evidence" value="ECO:0007669"/>
    <property type="project" value="TreeGrafter"/>
</dbReference>
<dbReference type="CDD" id="cd20554">
    <property type="entry name" value="CYCLIN_TFIIIB90_rpt2"/>
    <property type="match status" value="1"/>
</dbReference>
<evidence type="ECO:0000256" key="2">
    <source>
        <dbReference type="ARBA" id="ARBA00010857"/>
    </source>
</evidence>
<feature type="region of interest" description="Disordered" evidence="10">
    <location>
        <begin position="381"/>
        <end position="426"/>
    </location>
</feature>
<evidence type="ECO:0000256" key="4">
    <source>
        <dbReference type="ARBA" id="ARBA00022771"/>
    </source>
</evidence>
<feature type="compositionally biased region" description="Low complexity" evidence="10">
    <location>
        <begin position="696"/>
        <end position="716"/>
    </location>
</feature>
<dbReference type="InterPro" id="IPR011665">
    <property type="entry name" value="BRF1_TBP-bd_dom"/>
</dbReference>
<evidence type="ECO:0000256" key="5">
    <source>
        <dbReference type="ARBA" id="ARBA00022833"/>
    </source>
</evidence>
<keyword evidence="5" id="KW-0862">Zinc</keyword>
<evidence type="ECO:0000256" key="3">
    <source>
        <dbReference type="ARBA" id="ARBA00022723"/>
    </source>
</evidence>
<evidence type="ECO:0000256" key="8">
    <source>
        <dbReference type="ARBA" id="ARBA00023163"/>
    </source>
</evidence>
<dbReference type="Gene3D" id="1.20.5.650">
    <property type="entry name" value="Single helix bin"/>
    <property type="match status" value="1"/>
</dbReference>